<protein>
    <recommendedName>
        <fullName evidence="1">N(6)-L-threonylcarbamoyladenine synthase</fullName>
        <ecNumber evidence="1">2.3.1.234</ecNumber>
    </recommendedName>
</protein>
<keyword evidence="4 7" id="KW-0479">Metal-binding</keyword>
<gene>
    <name evidence="10" type="primary">LOC117242841</name>
</gene>
<keyword evidence="5 7" id="KW-0012">Acyltransferase</keyword>
<evidence type="ECO:0000256" key="3">
    <source>
        <dbReference type="ARBA" id="ARBA00022694"/>
    </source>
</evidence>
<keyword evidence="2 7" id="KW-0808">Transferase</keyword>
<dbReference type="PANTHER" id="PTHR11735:SF6">
    <property type="entry name" value="TRNA N6-ADENOSINE THREONYLCARBAMOYLTRANSFERASE, MITOCHONDRIAL"/>
    <property type="match status" value="1"/>
</dbReference>
<dbReference type="EC" id="2.3.1.234" evidence="1"/>
<dbReference type="InterPro" id="IPR000905">
    <property type="entry name" value="Gcp-like_dom"/>
</dbReference>
<keyword evidence="7" id="KW-0496">Mitochondrion</keyword>
<evidence type="ECO:0000256" key="5">
    <source>
        <dbReference type="ARBA" id="ARBA00023315"/>
    </source>
</evidence>
<dbReference type="Pfam" id="PF00814">
    <property type="entry name" value="TsaD"/>
    <property type="match status" value="1"/>
</dbReference>
<dbReference type="KEGG" id="bvk:117242841"/>
<dbReference type="GO" id="GO:0002949">
    <property type="term" value="P:tRNA threonylcarbamoyladenosine modification"/>
    <property type="evidence" value="ECO:0007669"/>
    <property type="project" value="UniProtKB-UniRule"/>
</dbReference>
<evidence type="ECO:0000256" key="2">
    <source>
        <dbReference type="ARBA" id="ARBA00022679"/>
    </source>
</evidence>
<evidence type="ECO:0000313" key="9">
    <source>
        <dbReference type="Proteomes" id="UP000504631"/>
    </source>
</evidence>
<comment type="subunit">
    <text evidence="7">Homodimer.</text>
</comment>
<dbReference type="PRINTS" id="PR00789">
    <property type="entry name" value="OSIALOPTASE"/>
</dbReference>
<evidence type="ECO:0000256" key="6">
    <source>
        <dbReference type="ARBA" id="ARBA00048117"/>
    </source>
</evidence>
<dbReference type="GeneID" id="117242841"/>
<accession>A0A6J3LP47</accession>
<dbReference type="NCBIfam" id="TIGR00329">
    <property type="entry name" value="gcp_kae1"/>
    <property type="match status" value="1"/>
</dbReference>
<dbReference type="RefSeq" id="XP_033365719.1">
    <property type="nucleotide sequence ID" value="XM_033509828.1"/>
</dbReference>
<dbReference type="AlphaFoldDB" id="A0A6J3LP47"/>
<dbReference type="Gene3D" id="3.30.420.40">
    <property type="match status" value="2"/>
</dbReference>
<sequence length="436" mass="48684">MFNLKLGMAYNTGLLFHKYLYKHSTNNVKFSYLHKRNLKLVQNFFHSKPTIILGIESSCDDTACGIVDSKGQILGEAISSQYLTHLNLGGIIPSVARVLHKNNITKTCENALRAANLTLKDIDAIATTVKPGLPMSLRVGTQFGKYLAQIGKKPLIPIHHMEAHALTARMNREINFPYLILLVSGAHCLLAIVDNVNKFYLLGTSVNNAPGEMFDKVARRLKLKNIPEFRTLNGGLAIEIAANKASNTEQFFFPPVMTGYSDCNFSFSSFLTLCSKYIELEERKHNIVGDAVIPDAYNLCAALQLATVTHICHRTQRAMEFVNKMSLFPKNKRTLVVSGGVACNNFLAEALNIVSTELGYSFIRTPPKLCTDNGTMIAWNGIEKWIADVDIIRNPNEIEKIEIEKTAPLGENWIKKVEAAKLKCKWVKIKKKLLNN</sequence>
<dbReference type="CTD" id="32982"/>
<dbReference type="HAMAP" id="MF_01445">
    <property type="entry name" value="TsaD"/>
    <property type="match status" value="1"/>
</dbReference>
<keyword evidence="3 7" id="KW-0819">tRNA processing</keyword>
<feature type="domain" description="Gcp-like" evidence="8">
    <location>
        <begin position="72"/>
        <end position="379"/>
    </location>
</feature>
<dbReference type="SUPFAM" id="SSF53067">
    <property type="entry name" value="Actin-like ATPase domain"/>
    <property type="match status" value="1"/>
</dbReference>
<name>A0A6J3LP47_9HYME</name>
<dbReference type="Proteomes" id="UP000504631">
    <property type="component" value="Unplaced"/>
</dbReference>
<dbReference type="PANTHER" id="PTHR11735">
    <property type="entry name" value="TRNA N6-ADENOSINE THREONYLCARBAMOYLTRANSFERASE"/>
    <property type="match status" value="1"/>
</dbReference>
<dbReference type="InterPro" id="IPR043129">
    <property type="entry name" value="ATPase_NBD"/>
</dbReference>
<dbReference type="CDD" id="cd24134">
    <property type="entry name" value="ASKHA_NBD_OSGEPL1_QRI7_euk"/>
    <property type="match status" value="1"/>
</dbReference>
<evidence type="ECO:0000259" key="8">
    <source>
        <dbReference type="Pfam" id="PF00814"/>
    </source>
</evidence>
<proteinExistence type="inferred from homology"/>
<evidence type="ECO:0000256" key="7">
    <source>
        <dbReference type="HAMAP-Rule" id="MF_03179"/>
    </source>
</evidence>
<dbReference type="GO" id="GO:0061711">
    <property type="term" value="F:tRNA N(6)-L-threonylcarbamoyladenine synthase activity"/>
    <property type="evidence" value="ECO:0007669"/>
    <property type="project" value="UniProtKB-EC"/>
</dbReference>
<dbReference type="InterPro" id="IPR017861">
    <property type="entry name" value="KAE1/TsaD"/>
</dbReference>
<comment type="function">
    <text evidence="7">Required for the formation of a threonylcarbamoyl group on adenosine at position 37 (t(6)A37) in mitochondrial tRNAs that read codons beginning with adenine. Probably involved in the transfer of the threonylcarbamoyl moiety of threonylcarbamoyl-AMP (TC-AMP) to the N6 group of A37. Involved in mitochondrial genome maintenance.</text>
</comment>
<organism evidence="9 10">
    <name type="scientific">Bombus vosnesenskii</name>
    <dbReference type="NCBI Taxonomy" id="207650"/>
    <lineage>
        <taxon>Eukaryota</taxon>
        <taxon>Metazoa</taxon>
        <taxon>Ecdysozoa</taxon>
        <taxon>Arthropoda</taxon>
        <taxon>Hexapoda</taxon>
        <taxon>Insecta</taxon>
        <taxon>Pterygota</taxon>
        <taxon>Neoptera</taxon>
        <taxon>Endopterygota</taxon>
        <taxon>Hymenoptera</taxon>
        <taxon>Apocrita</taxon>
        <taxon>Aculeata</taxon>
        <taxon>Apoidea</taxon>
        <taxon>Anthophila</taxon>
        <taxon>Apidae</taxon>
        <taxon>Bombus</taxon>
        <taxon>Pyrobombus</taxon>
    </lineage>
</organism>
<comment type="cofactor">
    <cofactor evidence="7">
        <name>a divalent metal cation</name>
        <dbReference type="ChEBI" id="CHEBI:60240"/>
    </cofactor>
    <text evidence="7">Binds 1 divalent metal cation per subunit.</text>
</comment>
<dbReference type="GO" id="GO:0046872">
    <property type="term" value="F:metal ion binding"/>
    <property type="evidence" value="ECO:0007669"/>
    <property type="project" value="UniProtKB-KW"/>
</dbReference>
<comment type="catalytic activity">
    <reaction evidence="6 7">
        <text>L-threonylcarbamoyladenylate + adenosine(37) in tRNA = N(6)-L-threonylcarbamoyladenosine(37) in tRNA + AMP + H(+)</text>
        <dbReference type="Rhea" id="RHEA:37059"/>
        <dbReference type="Rhea" id="RHEA-COMP:10162"/>
        <dbReference type="Rhea" id="RHEA-COMP:10163"/>
        <dbReference type="ChEBI" id="CHEBI:15378"/>
        <dbReference type="ChEBI" id="CHEBI:73682"/>
        <dbReference type="ChEBI" id="CHEBI:74411"/>
        <dbReference type="ChEBI" id="CHEBI:74418"/>
        <dbReference type="ChEBI" id="CHEBI:456215"/>
        <dbReference type="EC" id="2.3.1.234"/>
    </reaction>
</comment>
<evidence type="ECO:0000256" key="4">
    <source>
        <dbReference type="ARBA" id="ARBA00022723"/>
    </source>
</evidence>
<dbReference type="InterPro" id="IPR022450">
    <property type="entry name" value="TsaD"/>
</dbReference>
<dbReference type="GO" id="GO:0005739">
    <property type="term" value="C:mitochondrion"/>
    <property type="evidence" value="ECO:0007669"/>
    <property type="project" value="UniProtKB-SubCell"/>
</dbReference>
<comment type="subcellular location">
    <subcellularLocation>
        <location evidence="7">Mitochondrion</location>
    </subcellularLocation>
</comment>
<keyword evidence="9" id="KW-1185">Reference proteome</keyword>
<comment type="similarity">
    <text evidence="7">Belongs to the KAE1 / TsaD family.</text>
</comment>
<reference evidence="10" key="1">
    <citation type="submission" date="2025-08" db="UniProtKB">
        <authorList>
            <consortium name="RefSeq"/>
        </authorList>
    </citation>
    <scope>IDENTIFICATION</scope>
    <source>
        <tissue evidence="10">Muscle</tissue>
    </source>
</reference>
<evidence type="ECO:0000313" key="10">
    <source>
        <dbReference type="RefSeq" id="XP_033365719.1"/>
    </source>
</evidence>
<evidence type="ECO:0000256" key="1">
    <source>
        <dbReference type="ARBA" id="ARBA00012156"/>
    </source>
</evidence>